<accession>A0A0W8EA51</accession>
<sequence>MFSSRIILNPVESEWVLLIHGFGGSSNTWQRQIEAYSQKFNLLLLDMHDRADMLGAGSQLTIDWVCAAIAETMDHHNVPRAHVVSLSLGTMLAISFAVQYPHRVISMVMAGGVIRFNVRTQVLLFLAQLLKNMVPYMKLYRFFAFLIMPRENHRQSRDIFIREADKLGHEEFCRWLDLIYLIRNNEHLIDKLNDLDPNLDILYVMGSEDHLFKSKIVHYAAQLRSAQVHIIPDCGHVCTIEKDQEFTELSMSFLTAHGEGTGQIMVYKAV</sequence>
<comment type="caution">
    <text evidence="2">The sequence shown here is derived from an EMBL/GenBank/DDBJ whole genome shotgun (WGS) entry which is preliminary data.</text>
</comment>
<gene>
    <name evidence="2" type="ORF">ASZ90_017084</name>
</gene>
<protein>
    <recommendedName>
        <fullName evidence="1">AB hydrolase-1 domain-containing protein</fullName>
    </recommendedName>
</protein>
<dbReference type="Gene3D" id="3.40.50.1820">
    <property type="entry name" value="alpha/beta hydrolase"/>
    <property type="match status" value="1"/>
</dbReference>
<organism evidence="2">
    <name type="scientific">hydrocarbon metagenome</name>
    <dbReference type="NCBI Taxonomy" id="938273"/>
    <lineage>
        <taxon>unclassified sequences</taxon>
        <taxon>metagenomes</taxon>
        <taxon>ecological metagenomes</taxon>
    </lineage>
</organism>
<dbReference type="EMBL" id="LNQE01001812">
    <property type="protein sequence ID" value="KUG05487.1"/>
    <property type="molecule type" value="Genomic_DNA"/>
</dbReference>
<proteinExistence type="predicted"/>
<dbReference type="InterPro" id="IPR029058">
    <property type="entry name" value="AB_hydrolase_fold"/>
</dbReference>
<name>A0A0W8EA51_9ZZZZ</name>
<evidence type="ECO:0000259" key="1">
    <source>
        <dbReference type="Pfam" id="PF00561"/>
    </source>
</evidence>
<dbReference type="Pfam" id="PF00561">
    <property type="entry name" value="Abhydrolase_1"/>
    <property type="match status" value="1"/>
</dbReference>
<dbReference type="GO" id="GO:0016020">
    <property type="term" value="C:membrane"/>
    <property type="evidence" value="ECO:0007669"/>
    <property type="project" value="TreeGrafter"/>
</dbReference>
<evidence type="ECO:0000313" key="2">
    <source>
        <dbReference type="EMBL" id="KUG05487.1"/>
    </source>
</evidence>
<feature type="domain" description="AB hydrolase-1" evidence="1">
    <location>
        <begin position="15"/>
        <end position="242"/>
    </location>
</feature>
<dbReference type="PANTHER" id="PTHR43798:SF33">
    <property type="entry name" value="HYDROLASE, PUTATIVE (AFU_ORTHOLOGUE AFUA_2G14860)-RELATED"/>
    <property type="match status" value="1"/>
</dbReference>
<dbReference type="SUPFAM" id="SSF53474">
    <property type="entry name" value="alpha/beta-Hydrolases"/>
    <property type="match status" value="1"/>
</dbReference>
<dbReference type="InterPro" id="IPR000073">
    <property type="entry name" value="AB_hydrolase_1"/>
</dbReference>
<dbReference type="AlphaFoldDB" id="A0A0W8EA51"/>
<reference evidence="2" key="1">
    <citation type="journal article" date="2015" name="Proc. Natl. Acad. Sci. U.S.A.">
        <title>Networks of energetic and metabolic interactions define dynamics in microbial communities.</title>
        <authorList>
            <person name="Embree M."/>
            <person name="Liu J.K."/>
            <person name="Al-Bassam M.M."/>
            <person name="Zengler K."/>
        </authorList>
    </citation>
    <scope>NUCLEOTIDE SEQUENCE</scope>
</reference>
<dbReference type="PANTHER" id="PTHR43798">
    <property type="entry name" value="MONOACYLGLYCEROL LIPASE"/>
    <property type="match status" value="1"/>
</dbReference>
<dbReference type="InterPro" id="IPR050266">
    <property type="entry name" value="AB_hydrolase_sf"/>
</dbReference>